<dbReference type="EMBL" id="UINC01000871">
    <property type="protein sequence ID" value="SUZ62454.1"/>
    <property type="molecule type" value="Genomic_DNA"/>
</dbReference>
<accession>A0A381P785</accession>
<name>A0A381P785_9ZZZZ</name>
<dbReference type="AlphaFoldDB" id="A0A381P785"/>
<gene>
    <name evidence="1" type="ORF">METZ01_LOCUS15308</name>
</gene>
<organism evidence="1">
    <name type="scientific">marine metagenome</name>
    <dbReference type="NCBI Taxonomy" id="408172"/>
    <lineage>
        <taxon>unclassified sequences</taxon>
        <taxon>metagenomes</taxon>
        <taxon>ecological metagenomes</taxon>
    </lineage>
</organism>
<proteinExistence type="predicted"/>
<sequence>MADYGYFSEQTTADIESADQYELRIWA</sequence>
<protein>
    <submittedName>
        <fullName evidence="1">Uncharacterized protein</fullName>
    </submittedName>
</protein>
<evidence type="ECO:0000313" key="1">
    <source>
        <dbReference type="EMBL" id="SUZ62454.1"/>
    </source>
</evidence>
<reference evidence="1" key="1">
    <citation type="submission" date="2018-05" db="EMBL/GenBank/DDBJ databases">
        <authorList>
            <person name="Lanie J.A."/>
            <person name="Ng W.-L."/>
            <person name="Kazmierczak K.M."/>
            <person name="Andrzejewski T.M."/>
            <person name="Davidsen T.M."/>
            <person name="Wayne K.J."/>
            <person name="Tettelin H."/>
            <person name="Glass J.I."/>
            <person name="Rusch D."/>
            <person name="Podicherti R."/>
            <person name="Tsui H.-C.T."/>
            <person name="Winkler M.E."/>
        </authorList>
    </citation>
    <scope>NUCLEOTIDE SEQUENCE</scope>
</reference>